<protein>
    <submittedName>
        <fullName evidence="1">Uncharacterized protein</fullName>
    </submittedName>
</protein>
<dbReference type="AlphaFoldDB" id="A0ABD4ZZ22"/>
<accession>A0ABD4ZZ22</accession>
<reference evidence="1" key="1">
    <citation type="submission" date="2023-07" db="EMBL/GenBank/DDBJ databases">
        <title>Whole Genome Sequencing of Colonoscopy isolates.</title>
        <authorList>
            <person name="Surve S.V."/>
            <person name="Valls R.A."/>
            <person name="Barrak K.E."/>
            <person name="Gardner T.B."/>
            <person name="O'Toole G.A."/>
        </authorList>
    </citation>
    <scope>NUCLEOTIDE SEQUENCE</scope>
    <source>
        <strain evidence="1">GP0003</strain>
    </source>
</reference>
<comment type="caution">
    <text evidence="1">The sequence shown here is derived from an EMBL/GenBank/DDBJ whole genome shotgun (WGS) entry which is preliminary data.</text>
</comment>
<evidence type="ECO:0000313" key="1">
    <source>
        <dbReference type="EMBL" id="MDO6360764.1"/>
    </source>
</evidence>
<dbReference type="RefSeq" id="WP_262333885.1">
    <property type="nucleotide sequence ID" value="NZ_JANZQG010000004.1"/>
</dbReference>
<proteinExistence type="predicted"/>
<dbReference type="EMBL" id="JAUONS010000001">
    <property type="protein sequence ID" value="MDO6360764.1"/>
    <property type="molecule type" value="Genomic_DNA"/>
</dbReference>
<evidence type="ECO:0000313" key="2">
    <source>
        <dbReference type="Proteomes" id="UP001169713"/>
    </source>
</evidence>
<name>A0ABD4ZZ22_9LACO</name>
<organism evidence="1 2">
    <name type="scientific">Lactobacillus paragasseri</name>
    <dbReference type="NCBI Taxonomy" id="2107999"/>
    <lineage>
        <taxon>Bacteria</taxon>
        <taxon>Bacillati</taxon>
        <taxon>Bacillota</taxon>
        <taxon>Bacilli</taxon>
        <taxon>Lactobacillales</taxon>
        <taxon>Lactobacillaceae</taxon>
        <taxon>Lactobacillus</taxon>
    </lineage>
</organism>
<gene>
    <name evidence="1" type="ORF">Q4436_01340</name>
</gene>
<sequence length="98" mass="11491">MKDPFKGITFSEPISFKEFVKSYDSYLDHCSGVSKSTDDTIPKISSQRLLQELINRKVLTEIPVGLYKEFELRRKYQKRDKPITYDGVYLLNSSEKDF</sequence>
<dbReference type="Proteomes" id="UP001169713">
    <property type="component" value="Unassembled WGS sequence"/>
</dbReference>